<feature type="non-terminal residue" evidence="1">
    <location>
        <position position="126"/>
    </location>
</feature>
<gene>
    <name evidence="1" type="ORF">ADUPG1_000401</name>
</gene>
<organism evidence="1 2">
    <name type="scientific">Aduncisulcus paluster</name>
    <dbReference type="NCBI Taxonomy" id="2918883"/>
    <lineage>
        <taxon>Eukaryota</taxon>
        <taxon>Metamonada</taxon>
        <taxon>Carpediemonas-like organisms</taxon>
        <taxon>Aduncisulcus</taxon>
    </lineage>
</organism>
<name>A0ABQ5K9B6_9EUKA</name>
<protein>
    <submittedName>
        <fullName evidence="1">Uncharacterized protein</fullName>
    </submittedName>
</protein>
<dbReference type="Proteomes" id="UP001057375">
    <property type="component" value="Unassembled WGS sequence"/>
</dbReference>
<sequence length="126" mass="14545">WYFLPVDLPDVVLCEITGKGREEDYFCIESLVFISREETPEEITSREAREKLWSKAHVVKPEFVSIGYYSCGILHRERNRDSIPIPRHDTKLVDPSFPMVKCKNAAYRNGSEGYDESSNAQKMLKG</sequence>
<evidence type="ECO:0000313" key="2">
    <source>
        <dbReference type="Proteomes" id="UP001057375"/>
    </source>
</evidence>
<reference evidence="1" key="1">
    <citation type="submission" date="2022-03" db="EMBL/GenBank/DDBJ databases">
        <title>Draft genome sequence of Aduncisulcus paluster, a free-living microaerophilic Fornicata.</title>
        <authorList>
            <person name="Yuyama I."/>
            <person name="Kume K."/>
            <person name="Tamura T."/>
            <person name="Inagaki Y."/>
            <person name="Hashimoto T."/>
        </authorList>
    </citation>
    <scope>NUCLEOTIDE SEQUENCE</scope>
    <source>
        <strain evidence="1">NY0171</strain>
    </source>
</reference>
<accession>A0ABQ5K9B6</accession>
<proteinExistence type="predicted"/>
<feature type="non-terminal residue" evidence="1">
    <location>
        <position position="1"/>
    </location>
</feature>
<comment type="caution">
    <text evidence="1">The sequence shown here is derived from an EMBL/GenBank/DDBJ whole genome shotgun (WGS) entry which is preliminary data.</text>
</comment>
<dbReference type="EMBL" id="BQXS01000138">
    <property type="protein sequence ID" value="GKT28069.1"/>
    <property type="molecule type" value="Genomic_DNA"/>
</dbReference>
<keyword evidence="2" id="KW-1185">Reference proteome</keyword>
<evidence type="ECO:0000313" key="1">
    <source>
        <dbReference type="EMBL" id="GKT28069.1"/>
    </source>
</evidence>